<evidence type="ECO:0000256" key="5">
    <source>
        <dbReference type="RuleBase" id="RU004508"/>
    </source>
</evidence>
<organism evidence="7 9">
    <name type="scientific">Salegentibacter salarius</name>
    <dbReference type="NCBI Taxonomy" id="435906"/>
    <lineage>
        <taxon>Bacteria</taxon>
        <taxon>Pseudomonadati</taxon>
        <taxon>Bacteroidota</taxon>
        <taxon>Flavobacteriia</taxon>
        <taxon>Flavobacteriales</taxon>
        <taxon>Flavobacteriaceae</taxon>
        <taxon>Salegentibacter</taxon>
    </lineage>
</organism>
<keyword evidence="7" id="KW-0032">Aminotransferase</keyword>
<dbReference type="Pfam" id="PF01041">
    <property type="entry name" value="DegT_DnrJ_EryC1"/>
    <property type="match status" value="1"/>
</dbReference>
<keyword evidence="7" id="KW-0808">Transferase</keyword>
<feature type="active site" description="Proton acceptor" evidence="3">
    <location>
        <position position="181"/>
    </location>
</feature>
<dbReference type="Gene3D" id="3.40.640.10">
    <property type="entry name" value="Type I PLP-dependent aspartate aminotransferase-like (Major domain)"/>
    <property type="match status" value="1"/>
</dbReference>
<dbReference type="InterPro" id="IPR015421">
    <property type="entry name" value="PyrdxlP-dep_Trfase_major"/>
</dbReference>
<name>A0A2N0U585_9FLAO</name>
<evidence type="ECO:0000313" key="7">
    <source>
        <dbReference type="EMBL" id="PKD22170.1"/>
    </source>
</evidence>
<evidence type="ECO:0000313" key="9">
    <source>
        <dbReference type="Proteomes" id="UP000232533"/>
    </source>
</evidence>
<dbReference type="GO" id="GO:0008483">
    <property type="term" value="F:transaminase activity"/>
    <property type="evidence" value="ECO:0007669"/>
    <property type="project" value="UniProtKB-KW"/>
</dbReference>
<comment type="caution">
    <text evidence="7">The sequence shown here is derived from an EMBL/GenBank/DDBJ whole genome shotgun (WGS) entry which is preliminary data.</text>
</comment>
<dbReference type="EMBL" id="MJBR01000001">
    <property type="protein sequence ID" value="OEY73970.1"/>
    <property type="molecule type" value="Genomic_DNA"/>
</dbReference>
<dbReference type="GO" id="GO:0000271">
    <property type="term" value="P:polysaccharide biosynthetic process"/>
    <property type="evidence" value="ECO:0007669"/>
    <property type="project" value="TreeGrafter"/>
</dbReference>
<feature type="modified residue" description="N6-(pyridoxal phosphate)lysine" evidence="4">
    <location>
        <position position="181"/>
    </location>
</feature>
<protein>
    <submittedName>
        <fullName evidence="7">Aminotransferase DegT</fullName>
    </submittedName>
</protein>
<keyword evidence="1 4" id="KW-0663">Pyridoxal phosphate</keyword>
<evidence type="ECO:0000256" key="2">
    <source>
        <dbReference type="ARBA" id="ARBA00037999"/>
    </source>
</evidence>
<dbReference type="PANTHER" id="PTHR30244">
    <property type="entry name" value="TRANSAMINASE"/>
    <property type="match status" value="1"/>
</dbReference>
<evidence type="ECO:0000256" key="4">
    <source>
        <dbReference type="PIRSR" id="PIRSR000390-2"/>
    </source>
</evidence>
<evidence type="ECO:0000256" key="3">
    <source>
        <dbReference type="PIRSR" id="PIRSR000390-1"/>
    </source>
</evidence>
<dbReference type="CDD" id="cd00616">
    <property type="entry name" value="AHBA_syn"/>
    <property type="match status" value="1"/>
</dbReference>
<sequence length="359" mass="41105">MIPVTKTFLPPKHEYTQVIQQIWESNQIANGGELLFGLQKELKIKLGCTDLILTANGTIAIQIALKNMAKSGEVITTPFSYVATTSSIVWENCTPVFVDIHPEYLTIDENKIEAAITNRTTTILATHVFGNPCNVDEIERIAKKYNLEVIYDAAHCYGVNYKGQSLFNYGDISTCSFHATKIFHTGEGGALFCKDKDLYHKLFYSHNFGHKAELEFYGLGINGKMNELQAAMGLAVLPYVDDLIQTRKKQVELYNKILDFENLKKIIIRENTDWNYSYYPVIFKSESHLLRVQRALNEEKIFPRRYFYPSLNTLDYVKFEEMEISQDISKSILCLPLYAELRNDEIGFISKIINKTLSL</sequence>
<dbReference type="Proteomes" id="UP000232533">
    <property type="component" value="Unassembled WGS sequence"/>
</dbReference>
<dbReference type="AlphaFoldDB" id="A0A2N0U585"/>
<proteinExistence type="inferred from homology"/>
<evidence type="ECO:0000313" key="6">
    <source>
        <dbReference type="EMBL" id="OEY73970.1"/>
    </source>
</evidence>
<keyword evidence="8" id="KW-1185">Reference proteome</keyword>
<comment type="similarity">
    <text evidence="2 5">Belongs to the DegT/DnrJ/EryC1 family.</text>
</comment>
<dbReference type="Proteomes" id="UP000176009">
    <property type="component" value="Unassembled WGS sequence"/>
</dbReference>
<dbReference type="SUPFAM" id="SSF53383">
    <property type="entry name" value="PLP-dependent transferases"/>
    <property type="match status" value="1"/>
</dbReference>
<dbReference type="PANTHER" id="PTHR30244:SF9">
    <property type="entry name" value="PROTEIN RV3402C"/>
    <property type="match status" value="1"/>
</dbReference>
<evidence type="ECO:0000313" key="8">
    <source>
        <dbReference type="Proteomes" id="UP000176009"/>
    </source>
</evidence>
<accession>A0A2N0U585</accession>
<dbReference type="GO" id="GO:0030170">
    <property type="term" value="F:pyridoxal phosphate binding"/>
    <property type="evidence" value="ECO:0007669"/>
    <property type="project" value="TreeGrafter"/>
</dbReference>
<reference evidence="7 9" key="1">
    <citation type="submission" date="2015-10" db="EMBL/GenBank/DDBJ databases">
        <title>Draft genome sequence of Salegentibacter salinarum KCTC 12975.</title>
        <authorList>
            <person name="Lin W."/>
            <person name="Zheng Q."/>
        </authorList>
    </citation>
    <scope>NUCLEOTIDE SEQUENCE [LARGE SCALE GENOMIC DNA]</scope>
    <source>
        <strain evidence="7 9">KCTC 12974</strain>
    </source>
</reference>
<dbReference type="RefSeq" id="WP_070052536.1">
    <property type="nucleotide sequence ID" value="NZ_FVZF01000001.1"/>
</dbReference>
<dbReference type="PIRSF" id="PIRSF000390">
    <property type="entry name" value="PLP_StrS"/>
    <property type="match status" value="1"/>
</dbReference>
<gene>
    <name evidence="7" type="ORF">APR40_00660</name>
    <name evidence="6" type="ORF">BHS39_00660</name>
</gene>
<dbReference type="OrthoDB" id="9810913at2"/>
<dbReference type="EMBL" id="LKTR01000001">
    <property type="protein sequence ID" value="PKD22170.1"/>
    <property type="molecule type" value="Genomic_DNA"/>
</dbReference>
<dbReference type="InterPro" id="IPR015424">
    <property type="entry name" value="PyrdxlP-dep_Trfase"/>
</dbReference>
<dbReference type="InterPro" id="IPR000653">
    <property type="entry name" value="DegT/StrS_aminotransferase"/>
</dbReference>
<evidence type="ECO:0000256" key="1">
    <source>
        <dbReference type="ARBA" id="ARBA00022898"/>
    </source>
</evidence>
<reference evidence="6 8" key="2">
    <citation type="submission" date="2016-09" db="EMBL/GenBank/DDBJ databases">
        <title>Genome Sequence of Salegentibacter salarius,Isolated from a Marine Solar Saltern of the Yellow Sea in South Korea.</title>
        <authorList>
            <person name="Zheng Q."/>
            <person name="Liu Y."/>
        </authorList>
    </citation>
    <scope>NUCLEOTIDE SEQUENCE [LARGE SCALE GENOMIC DNA]</scope>
    <source>
        <strain evidence="6 8">KCTC 12974</strain>
    </source>
</reference>